<name>A0A5C3QPL0_9AGAR</name>
<keyword evidence="7" id="KW-1185">Reference proteome</keyword>
<dbReference type="GO" id="GO:0004309">
    <property type="term" value="F:exopolyphosphatase activity"/>
    <property type="evidence" value="ECO:0007669"/>
    <property type="project" value="TreeGrafter"/>
</dbReference>
<dbReference type="InterPro" id="IPR038763">
    <property type="entry name" value="DHH_sf"/>
</dbReference>
<dbReference type="SMART" id="SM01131">
    <property type="entry name" value="DHHA2"/>
    <property type="match status" value="1"/>
</dbReference>
<evidence type="ECO:0000259" key="5">
    <source>
        <dbReference type="SMART" id="SM01131"/>
    </source>
</evidence>
<sequence>MSTPNLTQFLRSTKDKFLASLSAASSAQKWTVVMGNEAGDLDSLASCIAYSYIQTVFNDKPTVSMIPYPHEDMRLRAENLHALKSAGIMDSHKDLLFYPDLKTAHGKVPCRRFALVDHNRLGHQFEEEGPYEVVAVIDHHEDEGLYQDTANPRHIAPAGSCISQGGQDATVNTIPRELATLLLSAILIDTSGLSAKGKAIAVDRQAAEYLLPQAALSEDLQWSSIASSGEDRVAQLSRTLSDLKGEVSHLSPRDLLRRDYKEYSFQPPWLASSVKAGLSTVPRKLQTWGSDGQLLESARRWMEERGLNVLGVLAVYTHDDGKGRRQMAWFVAEKDSSVVDMISSRLWKGLEEDEFLQAQPHEFDRIGDNIRHGDLQSKTYKQNNRKATRKAVAPLLKAIMESN</sequence>
<dbReference type="GO" id="GO:0005737">
    <property type="term" value="C:cytoplasm"/>
    <property type="evidence" value="ECO:0007669"/>
    <property type="project" value="InterPro"/>
</dbReference>
<dbReference type="Pfam" id="PF02833">
    <property type="entry name" value="DHHA2"/>
    <property type="match status" value="1"/>
</dbReference>
<protein>
    <recommendedName>
        <fullName evidence="5">DHHA2 domain-containing protein</fullName>
    </recommendedName>
</protein>
<keyword evidence="2" id="KW-0479">Metal-binding</keyword>
<dbReference type="Proteomes" id="UP000305067">
    <property type="component" value="Unassembled WGS sequence"/>
</dbReference>
<dbReference type="InterPro" id="IPR038222">
    <property type="entry name" value="DHHA2_dom_sf"/>
</dbReference>
<keyword evidence="4" id="KW-0464">Manganese</keyword>
<dbReference type="OrthoDB" id="374045at2759"/>
<keyword evidence="3" id="KW-0378">Hydrolase</keyword>
<feature type="domain" description="DHHA2" evidence="5">
    <location>
        <begin position="237"/>
        <end position="400"/>
    </location>
</feature>
<accession>A0A5C3QPL0</accession>
<evidence type="ECO:0000313" key="7">
    <source>
        <dbReference type="Proteomes" id="UP000305067"/>
    </source>
</evidence>
<evidence type="ECO:0000256" key="1">
    <source>
        <dbReference type="ARBA" id="ARBA00001936"/>
    </source>
</evidence>
<gene>
    <name evidence="6" type="ORF">BDV98DRAFT_611305</name>
</gene>
<dbReference type="SUPFAM" id="SSF64182">
    <property type="entry name" value="DHH phosphoesterases"/>
    <property type="match status" value="1"/>
</dbReference>
<dbReference type="PANTHER" id="PTHR12112:SF39">
    <property type="entry name" value="EG:152A3.5 PROTEIN (FBGN0003116_PN PROTEIN)"/>
    <property type="match status" value="1"/>
</dbReference>
<dbReference type="AlphaFoldDB" id="A0A5C3QPL0"/>
<evidence type="ECO:0000256" key="3">
    <source>
        <dbReference type="ARBA" id="ARBA00022801"/>
    </source>
</evidence>
<organism evidence="6 7">
    <name type="scientific">Pterulicium gracile</name>
    <dbReference type="NCBI Taxonomy" id="1884261"/>
    <lineage>
        <taxon>Eukaryota</taxon>
        <taxon>Fungi</taxon>
        <taxon>Dikarya</taxon>
        <taxon>Basidiomycota</taxon>
        <taxon>Agaricomycotina</taxon>
        <taxon>Agaricomycetes</taxon>
        <taxon>Agaricomycetidae</taxon>
        <taxon>Agaricales</taxon>
        <taxon>Pleurotineae</taxon>
        <taxon>Pterulaceae</taxon>
        <taxon>Pterulicium</taxon>
    </lineage>
</organism>
<dbReference type="PANTHER" id="PTHR12112">
    <property type="entry name" value="BNIP - RELATED"/>
    <property type="match status" value="1"/>
</dbReference>
<evidence type="ECO:0000256" key="2">
    <source>
        <dbReference type="ARBA" id="ARBA00022723"/>
    </source>
</evidence>
<dbReference type="GO" id="GO:0046872">
    <property type="term" value="F:metal ion binding"/>
    <property type="evidence" value="ECO:0007669"/>
    <property type="project" value="UniProtKB-KW"/>
</dbReference>
<evidence type="ECO:0000256" key="4">
    <source>
        <dbReference type="ARBA" id="ARBA00023211"/>
    </source>
</evidence>
<dbReference type="Gene3D" id="3.90.1640.10">
    <property type="entry name" value="inorganic pyrophosphatase (n-terminal core)"/>
    <property type="match status" value="1"/>
</dbReference>
<comment type="cofactor">
    <cofactor evidence="1">
        <name>Mn(2+)</name>
        <dbReference type="ChEBI" id="CHEBI:29035"/>
    </cofactor>
</comment>
<dbReference type="InterPro" id="IPR004097">
    <property type="entry name" value="DHHA2"/>
</dbReference>
<dbReference type="Pfam" id="PF01368">
    <property type="entry name" value="DHH"/>
    <property type="match status" value="1"/>
</dbReference>
<reference evidence="6 7" key="1">
    <citation type="journal article" date="2019" name="Nat. Ecol. Evol.">
        <title>Megaphylogeny resolves global patterns of mushroom evolution.</title>
        <authorList>
            <person name="Varga T."/>
            <person name="Krizsan K."/>
            <person name="Foldi C."/>
            <person name="Dima B."/>
            <person name="Sanchez-Garcia M."/>
            <person name="Sanchez-Ramirez S."/>
            <person name="Szollosi G.J."/>
            <person name="Szarkandi J.G."/>
            <person name="Papp V."/>
            <person name="Albert L."/>
            <person name="Andreopoulos W."/>
            <person name="Angelini C."/>
            <person name="Antonin V."/>
            <person name="Barry K.W."/>
            <person name="Bougher N.L."/>
            <person name="Buchanan P."/>
            <person name="Buyck B."/>
            <person name="Bense V."/>
            <person name="Catcheside P."/>
            <person name="Chovatia M."/>
            <person name="Cooper J."/>
            <person name="Damon W."/>
            <person name="Desjardin D."/>
            <person name="Finy P."/>
            <person name="Geml J."/>
            <person name="Haridas S."/>
            <person name="Hughes K."/>
            <person name="Justo A."/>
            <person name="Karasinski D."/>
            <person name="Kautmanova I."/>
            <person name="Kiss B."/>
            <person name="Kocsube S."/>
            <person name="Kotiranta H."/>
            <person name="LaButti K.M."/>
            <person name="Lechner B.E."/>
            <person name="Liimatainen K."/>
            <person name="Lipzen A."/>
            <person name="Lukacs Z."/>
            <person name="Mihaltcheva S."/>
            <person name="Morgado L.N."/>
            <person name="Niskanen T."/>
            <person name="Noordeloos M.E."/>
            <person name="Ohm R.A."/>
            <person name="Ortiz-Santana B."/>
            <person name="Ovrebo C."/>
            <person name="Racz N."/>
            <person name="Riley R."/>
            <person name="Savchenko A."/>
            <person name="Shiryaev A."/>
            <person name="Soop K."/>
            <person name="Spirin V."/>
            <person name="Szebenyi C."/>
            <person name="Tomsovsky M."/>
            <person name="Tulloss R.E."/>
            <person name="Uehling J."/>
            <person name="Grigoriev I.V."/>
            <person name="Vagvolgyi C."/>
            <person name="Papp T."/>
            <person name="Martin F.M."/>
            <person name="Miettinen O."/>
            <person name="Hibbett D.S."/>
            <person name="Nagy L.G."/>
        </authorList>
    </citation>
    <scope>NUCLEOTIDE SEQUENCE [LARGE SCALE GENOMIC DNA]</scope>
    <source>
        <strain evidence="6 7">CBS 309.79</strain>
    </source>
</reference>
<proteinExistence type="predicted"/>
<evidence type="ECO:0000313" key="6">
    <source>
        <dbReference type="EMBL" id="TFL03915.1"/>
    </source>
</evidence>
<dbReference type="InterPro" id="IPR001667">
    <property type="entry name" value="DDH_dom"/>
</dbReference>
<dbReference type="Gene3D" id="3.10.310.20">
    <property type="entry name" value="DHHA2 domain"/>
    <property type="match status" value="1"/>
</dbReference>
<dbReference type="EMBL" id="ML178819">
    <property type="protein sequence ID" value="TFL03915.1"/>
    <property type="molecule type" value="Genomic_DNA"/>
</dbReference>
<dbReference type="STRING" id="1884261.A0A5C3QPL0"/>